<dbReference type="InterPro" id="IPR035959">
    <property type="entry name" value="RutC-like_sf"/>
</dbReference>
<organism evidence="2 3">
    <name type="scientific">Tissierella pigra</name>
    <dbReference type="NCBI Taxonomy" id="2607614"/>
    <lineage>
        <taxon>Bacteria</taxon>
        <taxon>Bacillati</taxon>
        <taxon>Bacillota</taxon>
        <taxon>Tissierellia</taxon>
        <taxon>Tissierellales</taxon>
        <taxon>Tissierellaceae</taxon>
        <taxon>Tissierella</taxon>
    </lineage>
</organism>
<dbReference type="EMBL" id="VUNQ01000046">
    <property type="protein sequence ID" value="MSU02882.1"/>
    <property type="molecule type" value="Genomic_DNA"/>
</dbReference>
<dbReference type="InterPro" id="IPR006175">
    <property type="entry name" value="YjgF/YER057c/UK114"/>
</dbReference>
<dbReference type="PANTHER" id="PTHR11803:SF58">
    <property type="entry name" value="PROTEIN HMF1-RELATED"/>
    <property type="match status" value="1"/>
</dbReference>
<comment type="similarity">
    <text evidence="1">Belongs to the RutC family.</text>
</comment>
<dbReference type="Proteomes" id="UP000469523">
    <property type="component" value="Unassembled WGS sequence"/>
</dbReference>
<proteinExistence type="inferred from homology"/>
<protein>
    <submittedName>
        <fullName evidence="2">RidA family protein</fullName>
    </submittedName>
</protein>
<comment type="caution">
    <text evidence="2">The sequence shown here is derived from an EMBL/GenBank/DDBJ whole genome shotgun (WGS) entry which is preliminary data.</text>
</comment>
<dbReference type="Gene3D" id="3.30.1330.40">
    <property type="entry name" value="RutC-like"/>
    <property type="match status" value="1"/>
</dbReference>
<dbReference type="NCBIfam" id="TIGR00004">
    <property type="entry name" value="Rid family detoxifying hydrolase"/>
    <property type="match status" value="1"/>
</dbReference>
<dbReference type="InterPro" id="IPR006056">
    <property type="entry name" value="RidA"/>
</dbReference>
<dbReference type="SUPFAM" id="SSF55298">
    <property type="entry name" value="YjgF-like"/>
    <property type="match status" value="1"/>
</dbReference>
<dbReference type="InterPro" id="IPR019897">
    <property type="entry name" value="RidA_CS"/>
</dbReference>
<dbReference type="CDD" id="cd00448">
    <property type="entry name" value="YjgF_YER057c_UK114_family"/>
    <property type="match status" value="1"/>
</dbReference>
<evidence type="ECO:0000256" key="1">
    <source>
        <dbReference type="ARBA" id="ARBA00010552"/>
    </source>
</evidence>
<accession>A0A6N7XQ04</accession>
<dbReference type="GO" id="GO:0019239">
    <property type="term" value="F:deaminase activity"/>
    <property type="evidence" value="ECO:0007669"/>
    <property type="project" value="TreeGrafter"/>
</dbReference>
<dbReference type="GO" id="GO:0005829">
    <property type="term" value="C:cytosol"/>
    <property type="evidence" value="ECO:0007669"/>
    <property type="project" value="TreeGrafter"/>
</dbReference>
<name>A0A6N7XQ04_9FIRM</name>
<reference evidence="2 3" key="1">
    <citation type="submission" date="2019-09" db="EMBL/GenBank/DDBJ databases">
        <title>In-depth cultivation of the pig gut microbiome towards novel bacterial diversity and tailored functional studies.</title>
        <authorList>
            <person name="Wylensek D."/>
            <person name="Hitch T.C.A."/>
            <person name="Clavel T."/>
        </authorList>
    </citation>
    <scope>NUCLEOTIDE SEQUENCE [LARGE SCALE GENOMIC DNA]</scope>
    <source>
        <strain evidence="2 3">WCA3-693-APC-4?</strain>
    </source>
</reference>
<evidence type="ECO:0000313" key="3">
    <source>
        <dbReference type="Proteomes" id="UP000469523"/>
    </source>
</evidence>
<keyword evidence="3" id="KW-1185">Reference proteome</keyword>
<dbReference type="FunFam" id="3.30.1330.40:FF:000001">
    <property type="entry name" value="L-PSP family endoribonuclease"/>
    <property type="match status" value="1"/>
</dbReference>
<dbReference type="PROSITE" id="PS01094">
    <property type="entry name" value="UPF0076"/>
    <property type="match status" value="1"/>
</dbReference>
<sequence>MSLRFLSTDKAPGAVGPYSQGVKAENIIYTSGQLPIDPATGELSKGDIEKETRLCLENVKAVLESAHASIENLVKVTVFVTNMGDFPKINEVYAEFFGEHKPARSLVQVAALPKDADIEIEGIAIL</sequence>
<dbReference type="AlphaFoldDB" id="A0A6N7XQ04"/>
<evidence type="ECO:0000313" key="2">
    <source>
        <dbReference type="EMBL" id="MSU02882.1"/>
    </source>
</evidence>
<gene>
    <name evidence="2" type="ORF">FYJ83_15570</name>
</gene>
<dbReference type="RefSeq" id="WP_154442133.1">
    <property type="nucleotide sequence ID" value="NZ_JAHLPJ010000001.1"/>
</dbReference>
<dbReference type="PANTHER" id="PTHR11803">
    <property type="entry name" value="2-IMINOBUTANOATE/2-IMINOPROPANOATE DEAMINASE RIDA"/>
    <property type="match status" value="1"/>
</dbReference>
<dbReference type="Pfam" id="PF01042">
    <property type="entry name" value="Ribonuc_L-PSP"/>
    <property type="match status" value="1"/>
</dbReference>